<dbReference type="PANTHER" id="PTHR33602:SF1">
    <property type="entry name" value="REGULATORY PROTEIN RECX FAMILY PROTEIN"/>
    <property type="match status" value="1"/>
</dbReference>
<keyword evidence="10" id="KW-1185">Reference proteome</keyword>
<evidence type="ECO:0000313" key="9">
    <source>
        <dbReference type="EMBL" id="SFC55943.1"/>
    </source>
</evidence>
<dbReference type="Proteomes" id="UP000199263">
    <property type="component" value="Unassembled WGS sequence"/>
</dbReference>
<name>A0A1I1KCU4_9CLOT</name>
<dbReference type="EMBL" id="FOMG01000005">
    <property type="protein sequence ID" value="SFC55943.1"/>
    <property type="molecule type" value="Genomic_DNA"/>
</dbReference>
<evidence type="ECO:0000313" key="10">
    <source>
        <dbReference type="Proteomes" id="UP000199263"/>
    </source>
</evidence>
<gene>
    <name evidence="5" type="primary">recX</name>
    <name evidence="9" type="ORF">SAMN05421842_10571</name>
</gene>
<dbReference type="STRING" id="119641.SAMN05421842_10571"/>
<keyword evidence="4 5" id="KW-0963">Cytoplasm</keyword>
<dbReference type="Pfam" id="PF21982">
    <property type="entry name" value="RecX_HTH1"/>
    <property type="match status" value="1"/>
</dbReference>
<dbReference type="Pfam" id="PF02631">
    <property type="entry name" value="RecX_HTH2"/>
    <property type="match status" value="1"/>
</dbReference>
<comment type="similarity">
    <text evidence="2 5">Belongs to the RecX family.</text>
</comment>
<dbReference type="HAMAP" id="MF_01114">
    <property type="entry name" value="RecX"/>
    <property type="match status" value="1"/>
</dbReference>
<dbReference type="Pfam" id="PF21981">
    <property type="entry name" value="RecX_HTH3"/>
    <property type="match status" value="1"/>
</dbReference>
<evidence type="ECO:0000256" key="4">
    <source>
        <dbReference type="ARBA" id="ARBA00022490"/>
    </source>
</evidence>
<dbReference type="InterPro" id="IPR003783">
    <property type="entry name" value="Regulatory_RecX"/>
</dbReference>
<dbReference type="RefSeq" id="WP_090089413.1">
    <property type="nucleotide sequence ID" value="NZ_FOMG01000005.1"/>
</dbReference>
<feature type="domain" description="RecX first three-helical" evidence="8">
    <location>
        <begin position="62"/>
        <end position="101"/>
    </location>
</feature>
<evidence type="ECO:0000259" key="7">
    <source>
        <dbReference type="Pfam" id="PF21981"/>
    </source>
</evidence>
<feature type="domain" description="RecX second three-helical" evidence="6">
    <location>
        <begin position="108"/>
        <end position="145"/>
    </location>
</feature>
<dbReference type="InterPro" id="IPR053926">
    <property type="entry name" value="RecX_HTH_1st"/>
</dbReference>
<comment type="subcellular location">
    <subcellularLocation>
        <location evidence="1 5">Cytoplasm</location>
    </subcellularLocation>
</comment>
<dbReference type="GO" id="GO:0005737">
    <property type="term" value="C:cytoplasm"/>
    <property type="evidence" value="ECO:0007669"/>
    <property type="project" value="UniProtKB-SubCell"/>
</dbReference>
<dbReference type="Gene3D" id="1.10.10.10">
    <property type="entry name" value="Winged helix-like DNA-binding domain superfamily/Winged helix DNA-binding domain"/>
    <property type="match status" value="3"/>
</dbReference>
<feature type="domain" description="RecX third three-helical" evidence="7">
    <location>
        <begin position="155"/>
        <end position="202"/>
    </location>
</feature>
<dbReference type="AlphaFoldDB" id="A0A1I1KCU4"/>
<dbReference type="OrthoDB" id="5421057at2"/>
<evidence type="ECO:0000259" key="6">
    <source>
        <dbReference type="Pfam" id="PF02631"/>
    </source>
</evidence>
<evidence type="ECO:0000256" key="3">
    <source>
        <dbReference type="ARBA" id="ARBA00018111"/>
    </source>
</evidence>
<dbReference type="GO" id="GO:0006282">
    <property type="term" value="P:regulation of DNA repair"/>
    <property type="evidence" value="ECO:0007669"/>
    <property type="project" value="UniProtKB-UniRule"/>
</dbReference>
<dbReference type="InterPro" id="IPR053925">
    <property type="entry name" value="RecX_HTH_3rd"/>
</dbReference>
<comment type="function">
    <text evidence="5">Modulates RecA activity.</text>
</comment>
<organism evidence="9 10">
    <name type="scientific">Clostridium uliginosum</name>
    <dbReference type="NCBI Taxonomy" id="119641"/>
    <lineage>
        <taxon>Bacteria</taxon>
        <taxon>Bacillati</taxon>
        <taxon>Bacillota</taxon>
        <taxon>Clostridia</taxon>
        <taxon>Eubacteriales</taxon>
        <taxon>Clostridiaceae</taxon>
        <taxon>Clostridium</taxon>
    </lineage>
</organism>
<sequence length="212" mass="24639">MAKITKLEIQKRNKERVNVFLDEEYAFSISAELVYKEGLKINDDVEGETLRDLASKDELVRCKDSAIRMIEKSYKTEKQVKDKLVLKGYDNDAILKAMEFLKQYNLLDDVNYTKLFVKDKLKSQGSNKIKYSLMQKGVCKELIEEELNNIDKEHEISTAMNLAQKKLLIIKKSESDNYKISSKLYRFLISKGYGYDVVKEVVKKAMEVSCFD</sequence>
<evidence type="ECO:0000256" key="5">
    <source>
        <dbReference type="HAMAP-Rule" id="MF_01114"/>
    </source>
</evidence>
<dbReference type="InterPro" id="IPR036388">
    <property type="entry name" value="WH-like_DNA-bd_sf"/>
</dbReference>
<reference evidence="9 10" key="1">
    <citation type="submission" date="2016-10" db="EMBL/GenBank/DDBJ databases">
        <authorList>
            <person name="de Groot N.N."/>
        </authorList>
    </citation>
    <scope>NUCLEOTIDE SEQUENCE [LARGE SCALE GENOMIC DNA]</scope>
    <source>
        <strain evidence="9 10">DSM 12992</strain>
    </source>
</reference>
<dbReference type="InterPro" id="IPR053924">
    <property type="entry name" value="RecX_HTH_2nd"/>
</dbReference>
<dbReference type="PANTHER" id="PTHR33602">
    <property type="entry name" value="REGULATORY PROTEIN RECX FAMILY PROTEIN"/>
    <property type="match status" value="1"/>
</dbReference>
<dbReference type="NCBIfam" id="NF001058">
    <property type="entry name" value="PRK00117.4-1"/>
    <property type="match status" value="1"/>
</dbReference>
<evidence type="ECO:0000256" key="2">
    <source>
        <dbReference type="ARBA" id="ARBA00009695"/>
    </source>
</evidence>
<proteinExistence type="inferred from homology"/>
<evidence type="ECO:0000259" key="8">
    <source>
        <dbReference type="Pfam" id="PF21982"/>
    </source>
</evidence>
<evidence type="ECO:0000256" key="1">
    <source>
        <dbReference type="ARBA" id="ARBA00004496"/>
    </source>
</evidence>
<accession>A0A1I1KCU4</accession>
<protein>
    <recommendedName>
        <fullName evidence="3 5">Regulatory protein RecX</fullName>
    </recommendedName>
</protein>